<evidence type="ECO:0000313" key="3">
    <source>
        <dbReference type="Proteomes" id="UP000763557"/>
    </source>
</evidence>
<dbReference type="Proteomes" id="UP000763557">
    <property type="component" value="Unassembled WGS sequence"/>
</dbReference>
<dbReference type="EMBL" id="JAAATY010000012">
    <property type="protein sequence ID" value="NRN67036.1"/>
    <property type="molecule type" value="Genomic_DNA"/>
</dbReference>
<accession>A0ABX2F7Z2</accession>
<name>A0ABX2F7Z2_9PSEU</name>
<dbReference type="InterPro" id="IPR009081">
    <property type="entry name" value="PP-bd_ACP"/>
</dbReference>
<protein>
    <submittedName>
        <fullName evidence="2">Carrier domain-containing protein</fullName>
    </submittedName>
</protein>
<feature type="domain" description="Carrier" evidence="1">
    <location>
        <begin position="19"/>
        <end position="61"/>
    </location>
</feature>
<dbReference type="Gene3D" id="1.10.1200.10">
    <property type="entry name" value="ACP-like"/>
    <property type="match status" value="1"/>
</dbReference>
<comment type="caution">
    <text evidence="2">The sequence shown here is derived from an EMBL/GenBank/DDBJ whole genome shotgun (WGS) entry which is preliminary data.</text>
</comment>
<dbReference type="InterPro" id="IPR036736">
    <property type="entry name" value="ACP-like_sf"/>
</dbReference>
<dbReference type="RefSeq" id="WP_173134097.1">
    <property type="nucleotide sequence ID" value="NZ_CBCSGW010000001.1"/>
</dbReference>
<dbReference type="SUPFAM" id="SSF47336">
    <property type="entry name" value="ACP-like"/>
    <property type="match status" value="1"/>
</dbReference>
<organism evidence="2 3">
    <name type="scientific">Kibdelosporangium persicum</name>
    <dbReference type="NCBI Taxonomy" id="2698649"/>
    <lineage>
        <taxon>Bacteria</taxon>
        <taxon>Bacillati</taxon>
        <taxon>Actinomycetota</taxon>
        <taxon>Actinomycetes</taxon>
        <taxon>Pseudonocardiales</taxon>
        <taxon>Pseudonocardiaceae</taxon>
        <taxon>Kibdelosporangium</taxon>
    </lineage>
</organism>
<gene>
    <name evidence="2" type="ORF">GC106_42690</name>
</gene>
<proteinExistence type="predicted"/>
<sequence length="84" mass="9138">MPRSDEIKAWIVRNFAPDVDPADLPDDYDLLASGLISSLSLVRLVSGLAAEFDVDIDAADLRPEYFRSVTSITEFVGAALQPQA</sequence>
<dbReference type="Pfam" id="PF00550">
    <property type="entry name" value="PP-binding"/>
    <property type="match status" value="1"/>
</dbReference>
<evidence type="ECO:0000313" key="2">
    <source>
        <dbReference type="EMBL" id="NRN67036.1"/>
    </source>
</evidence>
<evidence type="ECO:0000259" key="1">
    <source>
        <dbReference type="Pfam" id="PF00550"/>
    </source>
</evidence>
<reference evidence="2 3" key="1">
    <citation type="submission" date="2020-01" db="EMBL/GenBank/DDBJ databases">
        <title>Kibdelosporangium persica a novel Actinomycetes from a hot desert in Iran.</title>
        <authorList>
            <person name="Safaei N."/>
            <person name="Zaburannyi N."/>
            <person name="Mueller R."/>
            <person name="Wink J."/>
        </authorList>
    </citation>
    <scope>NUCLEOTIDE SEQUENCE [LARGE SCALE GENOMIC DNA]</scope>
    <source>
        <strain evidence="2 3">4NS15</strain>
    </source>
</reference>
<keyword evidence="3" id="KW-1185">Reference proteome</keyword>